<evidence type="ECO:0000313" key="1">
    <source>
        <dbReference type="EMBL" id="CAI6349676.1"/>
    </source>
</evidence>
<dbReference type="Proteomes" id="UP001160148">
    <property type="component" value="Unassembled WGS sequence"/>
</dbReference>
<dbReference type="EMBL" id="CARXXK010000001">
    <property type="protein sequence ID" value="CAI6349676.1"/>
    <property type="molecule type" value="Genomic_DNA"/>
</dbReference>
<organism evidence="1 2">
    <name type="scientific">Macrosiphum euphorbiae</name>
    <name type="common">potato aphid</name>
    <dbReference type="NCBI Taxonomy" id="13131"/>
    <lineage>
        <taxon>Eukaryota</taxon>
        <taxon>Metazoa</taxon>
        <taxon>Ecdysozoa</taxon>
        <taxon>Arthropoda</taxon>
        <taxon>Hexapoda</taxon>
        <taxon>Insecta</taxon>
        <taxon>Pterygota</taxon>
        <taxon>Neoptera</taxon>
        <taxon>Paraneoptera</taxon>
        <taxon>Hemiptera</taxon>
        <taxon>Sternorrhyncha</taxon>
        <taxon>Aphidomorpha</taxon>
        <taxon>Aphidoidea</taxon>
        <taxon>Aphididae</taxon>
        <taxon>Macrosiphini</taxon>
        <taxon>Macrosiphum</taxon>
    </lineage>
</organism>
<sequence length="149" mass="17204">MAFSILESHRIDRYEFEIFIGQVNFTGFNEESDCKANNQKDLDESGSKKEEVSSQKYTIKAVLDNIFQLNISNYDKIEEDSEDECLTYYDDFESNDSLTDIVKQLTERYSVNEKPSCNAHNICFDITYKESDKAANAMKSTINRGEILD</sequence>
<accession>A0AAV0W1K2</accession>
<gene>
    <name evidence="1" type="ORF">MEUPH1_LOCUS6212</name>
</gene>
<reference evidence="1 2" key="1">
    <citation type="submission" date="2023-01" db="EMBL/GenBank/DDBJ databases">
        <authorList>
            <person name="Whitehead M."/>
        </authorList>
    </citation>
    <scope>NUCLEOTIDE SEQUENCE [LARGE SCALE GENOMIC DNA]</scope>
</reference>
<name>A0AAV0W1K2_9HEMI</name>
<comment type="caution">
    <text evidence="1">The sequence shown here is derived from an EMBL/GenBank/DDBJ whole genome shotgun (WGS) entry which is preliminary data.</text>
</comment>
<dbReference type="AlphaFoldDB" id="A0AAV0W1K2"/>
<proteinExistence type="predicted"/>
<keyword evidence="2" id="KW-1185">Reference proteome</keyword>
<protein>
    <submittedName>
        <fullName evidence="1">Uncharacterized protein</fullName>
    </submittedName>
</protein>
<evidence type="ECO:0000313" key="2">
    <source>
        <dbReference type="Proteomes" id="UP001160148"/>
    </source>
</evidence>